<feature type="transmembrane region" description="Helical" evidence="1">
    <location>
        <begin position="97"/>
        <end position="119"/>
    </location>
</feature>
<dbReference type="Proteomes" id="UP000433181">
    <property type="component" value="Unassembled WGS sequence"/>
</dbReference>
<protein>
    <recommendedName>
        <fullName evidence="4">ATP synthase subunit I</fullName>
    </recommendedName>
</protein>
<evidence type="ECO:0000313" key="2">
    <source>
        <dbReference type="EMBL" id="MSU08029.1"/>
    </source>
</evidence>
<comment type="caution">
    <text evidence="2">The sequence shown here is derived from an EMBL/GenBank/DDBJ whole genome shotgun (WGS) entry which is preliminary data.</text>
</comment>
<dbReference type="AlphaFoldDB" id="A0A6I2UE96"/>
<feature type="transmembrane region" description="Helical" evidence="1">
    <location>
        <begin position="72"/>
        <end position="91"/>
    </location>
</feature>
<keyword evidence="1" id="KW-0472">Membrane</keyword>
<keyword evidence="1" id="KW-0812">Transmembrane</keyword>
<accession>A0A6I2UE96</accession>
<gene>
    <name evidence="2" type="ORF">FYJ84_03360</name>
</gene>
<keyword evidence="1" id="KW-1133">Transmembrane helix</keyword>
<keyword evidence="3" id="KW-1185">Reference proteome</keyword>
<evidence type="ECO:0000256" key="1">
    <source>
        <dbReference type="SAM" id="Phobius"/>
    </source>
</evidence>
<evidence type="ECO:0000313" key="3">
    <source>
        <dbReference type="Proteomes" id="UP000433181"/>
    </source>
</evidence>
<dbReference type="EMBL" id="VUNR01000004">
    <property type="protein sequence ID" value="MSU08029.1"/>
    <property type="molecule type" value="Genomic_DNA"/>
</dbReference>
<reference evidence="2 3" key="1">
    <citation type="submission" date="2019-08" db="EMBL/GenBank/DDBJ databases">
        <title>In-depth cultivation of the pig gut microbiome towards novel bacterial diversity and tailored functional studies.</title>
        <authorList>
            <person name="Wylensek D."/>
            <person name="Hitch T.C.A."/>
            <person name="Clavel T."/>
        </authorList>
    </citation>
    <scope>NUCLEOTIDE SEQUENCE [LARGE SCALE GENOMIC DNA]</scope>
    <source>
        <strain evidence="2 3">WCA-693-APC-5D-A</strain>
    </source>
</reference>
<evidence type="ECO:0008006" key="4">
    <source>
        <dbReference type="Google" id="ProtNLM"/>
    </source>
</evidence>
<feature type="transmembrane region" description="Helical" evidence="1">
    <location>
        <begin position="12"/>
        <end position="29"/>
    </location>
</feature>
<dbReference type="GeneID" id="96777943"/>
<organism evidence="2 3">
    <name type="scientific">Anaerovibrio slackiae</name>
    <dbReference type="NCBI Taxonomy" id="2652309"/>
    <lineage>
        <taxon>Bacteria</taxon>
        <taxon>Bacillati</taxon>
        <taxon>Bacillota</taxon>
        <taxon>Negativicutes</taxon>
        <taxon>Selenomonadales</taxon>
        <taxon>Selenomonadaceae</taxon>
        <taxon>Anaerovibrio</taxon>
    </lineage>
</organism>
<name>A0A6I2UE96_9FIRM</name>
<proteinExistence type="predicted"/>
<sequence length="126" mass="13758">MREILLTGTRQLLKALAVCTLLCASTLWGMGRPELLGGLMAGYATGLVWYGVMFGRLWRSADMTVSQAKQQVVVGAILRLLLMGAVFWAAIQVSFGQFLATVAGFGIVYVLGMVLLMLANRKLFRQ</sequence>
<dbReference type="RefSeq" id="WP_154406146.1">
    <property type="nucleotide sequence ID" value="NZ_JAQXJM010000089.1"/>
</dbReference>
<feature type="transmembrane region" description="Helical" evidence="1">
    <location>
        <begin position="35"/>
        <end position="52"/>
    </location>
</feature>